<dbReference type="AlphaFoldDB" id="A0A178M9Y1"/>
<feature type="transmembrane region" description="Helical" evidence="1">
    <location>
        <begin position="114"/>
        <end position="135"/>
    </location>
</feature>
<sequence length="283" mass="31149">MSERSPDEILRMAQERIAARKEAGKRPIPWGPIFLGSFSALLVALLFSPGMPLEWKMYAVVHGICAQQHNIFVGGLQFPLCARNSGIYLSFMLTFLYLYAIGRGRAGKIPPWPISLTLVAFVAIMAVDGFNSLFLDLGLPNWYPPDNFLRTLTGMGMGITIATALHIVLNNTLRQNVDPQQPVFANWGQLLGIIVINLLALAAIYGNLGITFWPLAFLAFFGILGVLYLVCLLLTSLFMGYEGKVTSIRQLAGPATIALIPTLVIAGVMSWLRFWMESMGLIL</sequence>
<keyword evidence="1" id="KW-1133">Transmembrane helix</keyword>
<evidence type="ECO:0000313" key="2">
    <source>
        <dbReference type="EMBL" id="OAN44858.1"/>
    </source>
</evidence>
<reference evidence="2 3" key="1">
    <citation type="submission" date="2016-04" db="EMBL/GenBank/DDBJ databases">
        <title>Chloroflexus islandicus sp. nov., a thermophilic filamentous anoxygenic phototrophic bacterium from geyser Strokkur (Iceland).</title>
        <authorList>
            <person name="Gaisin V.A."/>
            <person name="Kalashnikov A.M."/>
            <person name="Sukhacheva M.V."/>
            <person name="Grouzdev D.S."/>
            <person name="Ivanov T.M."/>
            <person name="Kuznetsov B."/>
            <person name="Gorlenko V.M."/>
        </authorList>
    </citation>
    <scope>NUCLEOTIDE SEQUENCE [LARGE SCALE GENOMIC DNA]</scope>
    <source>
        <strain evidence="3">isl-2</strain>
    </source>
</reference>
<feature type="transmembrane region" description="Helical" evidence="1">
    <location>
        <begin position="190"/>
        <end position="210"/>
    </location>
</feature>
<evidence type="ECO:0000256" key="1">
    <source>
        <dbReference type="SAM" id="Phobius"/>
    </source>
</evidence>
<feature type="transmembrane region" description="Helical" evidence="1">
    <location>
        <begin position="216"/>
        <end position="239"/>
    </location>
</feature>
<dbReference type="InterPro" id="IPR019206">
    <property type="entry name" value="DUF2085_TM"/>
</dbReference>
<evidence type="ECO:0000313" key="3">
    <source>
        <dbReference type="Proteomes" id="UP000078287"/>
    </source>
</evidence>
<comment type="caution">
    <text evidence="2">The sequence shown here is derived from an EMBL/GenBank/DDBJ whole genome shotgun (WGS) entry which is preliminary data.</text>
</comment>
<feature type="transmembrane region" description="Helical" evidence="1">
    <location>
        <begin position="30"/>
        <end position="48"/>
    </location>
</feature>
<feature type="transmembrane region" description="Helical" evidence="1">
    <location>
        <begin position="251"/>
        <end position="274"/>
    </location>
</feature>
<accession>A0A178M9Y1</accession>
<organism evidence="2 3">
    <name type="scientific">Chloroflexus islandicus</name>
    <dbReference type="NCBI Taxonomy" id="1707952"/>
    <lineage>
        <taxon>Bacteria</taxon>
        <taxon>Bacillati</taxon>
        <taxon>Chloroflexota</taxon>
        <taxon>Chloroflexia</taxon>
        <taxon>Chloroflexales</taxon>
        <taxon>Chloroflexineae</taxon>
        <taxon>Chloroflexaceae</taxon>
        <taxon>Chloroflexus</taxon>
    </lineage>
</organism>
<dbReference type="STRING" id="1707952.A6A03_15875"/>
<proteinExistence type="predicted"/>
<dbReference type="Proteomes" id="UP000078287">
    <property type="component" value="Unassembled WGS sequence"/>
</dbReference>
<dbReference type="RefSeq" id="WP_066788733.1">
    <property type="nucleotide sequence ID" value="NZ_LWQS01000062.1"/>
</dbReference>
<evidence type="ECO:0008006" key="4">
    <source>
        <dbReference type="Google" id="ProtNLM"/>
    </source>
</evidence>
<dbReference type="Pfam" id="PF09858">
    <property type="entry name" value="DUF2085"/>
    <property type="match status" value="1"/>
</dbReference>
<keyword evidence="3" id="KW-1185">Reference proteome</keyword>
<protein>
    <recommendedName>
        <fullName evidence="4">DUF2085 domain-containing protein</fullName>
    </recommendedName>
</protein>
<keyword evidence="1" id="KW-0472">Membrane</keyword>
<keyword evidence="1" id="KW-0812">Transmembrane</keyword>
<dbReference type="EMBL" id="LWQS01000062">
    <property type="protein sequence ID" value="OAN44858.1"/>
    <property type="molecule type" value="Genomic_DNA"/>
</dbReference>
<feature type="transmembrane region" description="Helical" evidence="1">
    <location>
        <begin position="85"/>
        <end position="102"/>
    </location>
</feature>
<feature type="transmembrane region" description="Helical" evidence="1">
    <location>
        <begin position="147"/>
        <end position="169"/>
    </location>
</feature>
<name>A0A178M9Y1_9CHLR</name>
<dbReference type="OrthoDB" id="150031at2"/>
<gene>
    <name evidence="2" type="ORF">A6A03_15875</name>
</gene>